<dbReference type="AlphaFoldDB" id="A0A8J6NQ78"/>
<sequence>MNIEQELSLLIVFAAGLLSFRSPCVLPLIPGYIAFVARDFGVIQFNFLKNIGVR</sequence>
<protein>
    <recommendedName>
        <fullName evidence="3">Cytochrome c biogenesis protein CcdA</fullName>
    </recommendedName>
</protein>
<gene>
    <name evidence="1" type="ORF">H8D96_06185</name>
</gene>
<dbReference type="EMBL" id="JACNIG010000148">
    <property type="protein sequence ID" value="MBC8431491.1"/>
    <property type="molecule type" value="Genomic_DNA"/>
</dbReference>
<dbReference type="Proteomes" id="UP000605201">
    <property type="component" value="Unassembled WGS sequence"/>
</dbReference>
<evidence type="ECO:0000313" key="2">
    <source>
        <dbReference type="Proteomes" id="UP000605201"/>
    </source>
</evidence>
<proteinExistence type="predicted"/>
<accession>A0A8J6NQ78</accession>
<name>A0A8J6NQ78_9BACT</name>
<evidence type="ECO:0000313" key="1">
    <source>
        <dbReference type="EMBL" id="MBC8431491.1"/>
    </source>
</evidence>
<reference evidence="1 2" key="1">
    <citation type="submission" date="2020-08" db="EMBL/GenBank/DDBJ databases">
        <title>Bridging the membrane lipid divide: bacteria of the FCB group superphylum have the potential to synthesize archaeal ether lipids.</title>
        <authorList>
            <person name="Villanueva L."/>
            <person name="Von Meijenfeldt F.A.B."/>
            <person name="Westbye A.B."/>
            <person name="Yadav S."/>
            <person name="Hopmans E.C."/>
            <person name="Dutilh B.E."/>
            <person name="Sinninghe Damste J.S."/>
        </authorList>
    </citation>
    <scope>NUCLEOTIDE SEQUENCE [LARGE SCALE GENOMIC DNA]</scope>
    <source>
        <strain evidence="1">NIOZ-UU17</strain>
    </source>
</reference>
<comment type="caution">
    <text evidence="1">The sequence shown here is derived from an EMBL/GenBank/DDBJ whole genome shotgun (WGS) entry which is preliminary data.</text>
</comment>
<evidence type="ECO:0008006" key="3">
    <source>
        <dbReference type="Google" id="ProtNLM"/>
    </source>
</evidence>
<organism evidence="1 2">
    <name type="scientific">Candidatus Desulfatibia vada</name>
    <dbReference type="NCBI Taxonomy" id="2841696"/>
    <lineage>
        <taxon>Bacteria</taxon>
        <taxon>Pseudomonadati</taxon>
        <taxon>Thermodesulfobacteriota</taxon>
        <taxon>Desulfobacteria</taxon>
        <taxon>Desulfobacterales</taxon>
        <taxon>Desulfobacterales incertae sedis</taxon>
        <taxon>Candidatus Desulfatibia</taxon>
    </lineage>
</organism>